<feature type="transmembrane region" description="Helical" evidence="9">
    <location>
        <begin position="6"/>
        <end position="26"/>
    </location>
</feature>
<comment type="cofactor">
    <cofactor evidence="1 8">
        <name>heme</name>
        <dbReference type="ChEBI" id="CHEBI:30413"/>
    </cofactor>
</comment>
<evidence type="ECO:0000256" key="2">
    <source>
        <dbReference type="ARBA" id="ARBA00005179"/>
    </source>
</evidence>
<keyword evidence="5" id="KW-0560">Oxidoreductase</keyword>
<dbReference type="Proteomes" id="UP000799324">
    <property type="component" value="Unassembled WGS sequence"/>
</dbReference>
<dbReference type="OrthoDB" id="10029320at2759"/>
<gene>
    <name evidence="10" type="ORF">K491DRAFT_665684</name>
</gene>
<evidence type="ECO:0000256" key="5">
    <source>
        <dbReference type="ARBA" id="ARBA00023002"/>
    </source>
</evidence>
<evidence type="ECO:0000256" key="6">
    <source>
        <dbReference type="ARBA" id="ARBA00023004"/>
    </source>
</evidence>
<dbReference type="Gene3D" id="1.10.630.10">
    <property type="entry name" value="Cytochrome P450"/>
    <property type="match status" value="1"/>
</dbReference>
<dbReference type="CDD" id="cd11051">
    <property type="entry name" value="CYP59-like"/>
    <property type="match status" value="1"/>
</dbReference>
<sequence length="560" mass="63982">MTFSRLTITISTSVLSAIIYVLCIGYRRRSRIYQLRRQGVAMPAGWSWWFGHLRVLDEQLQPLPPDVNVYTGMKDLVQNHVDTEVFLMDLWPIFQPVLMISGPELAIQASIKHDLPKPHHQQESFRPIIGGPSLITMNNEQWKMWRSLFSPGFSASHMLSLVPSVIDSMDVFCEILHEKVDGGVFSLDDMATRLTMDVITKITLDTDLHNQRSEHKVSRALNTILDWHSFWDPRILWNPLRIPVQWFYGRVIDSFIQRELQKRFEEMKLERATTTSGHTVQAKSVVALALEDYITQQSDKQALRSMQLDRSFSRISANQIRLFLFVGNDTTATAIVYVYHMLSQHPSVLAQVREEHDTVFGLGTDAGSILRSSPVLLNQCRFTLAVIKETLRLYPPASSLRQGVANVSLTDRKGNIIPTEHLNATIMHRYVHVNPRFWPQPLDFIPERWLVEPGHDLHPEPGAYRPFEHGPRSCIGQTLVLNELRIALILTARKFDISPAYNEWDAMKLANESMFAKMMRKIGLKGVACKTVQGERAYQTSRSGAHPADGYPCRVSLAKY</sequence>
<dbReference type="InterPro" id="IPR001128">
    <property type="entry name" value="Cyt_P450"/>
</dbReference>
<accession>A0A6A6SY24</accession>
<evidence type="ECO:0000256" key="7">
    <source>
        <dbReference type="ARBA" id="ARBA00023033"/>
    </source>
</evidence>
<dbReference type="InterPro" id="IPR036396">
    <property type="entry name" value="Cyt_P450_sf"/>
</dbReference>
<evidence type="ECO:0000313" key="10">
    <source>
        <dbReference type="EMBL" id="KAF2651398.1"/>
    </source>
</evidence>
<keyword evidence="9" id="KW-0812">Transmembrane</keyword>
<dbReference type="GO" id="GO:0016705">
    <property type="term" value="F:oxidoreductase activity, acting on paired donors, with incorporation or reduction of molecular oxygen"/>
    <property type="evidence" value="ECO:0007669"/>
    <property type="project" value="InterPro"/>
</dbReference>
<dbReference type="GO" id="GO:0005506">
    <property type="term" value="F:iron ion binding"/>
    <property type="evidence" value="ECO:0007669"/>
    <property type="project" value="InterPro"/>
</dbReference>
<evidence type="ECO:0000256" key="1">
    <source>
        <dbReference type="ARBA" id="ARBA00001971"/>
    </source>
</evidence>
<keyword evidence="9" id="KW-1133">Transmembrane helix</keyword>
<dbReference type="GO" id="GO:0004497">
    <property type="term" value="F:monooxygenase activity"/>
    <property type="evidence" value="ECO:0007669"/>
    <property type="project" value="UniProtKB-KW"/>
</dbReference>
<evidence type="ECO:0000313" key="11">
    <source>
        <dbReference type="Proteomes" id="UP000799324"/>
    </source>
</evidence>
<keyword evidence="9" id="KW-0472">Membrane</keyword>
<reference evidence="10" key="1">
    <citation type="journal article" date="2020" name="Stud. Mycol.">
        <title>101 Dothideomycetes genomes: a test case for predicting lifestyles and emergence of pathogens.</title>
        <authorList>
            <person name="Haridas S."/>
            <person name="Albert R."/>
            <person name="Binder M."/>
            <person name="Bloem J."/>
            <person name="Labutti K."/>
            <person name="Salamov A."/>
            <person name="Andreopoulos B."/>
            <person name="Baker S."/>
            <person name="Barry K."/>
            <person name="Bills G."/>
            <person name="Bluhm B."/>
            <person name="Cannon C."/>
            <person name="Castanera R."/>
            <person name="Culley D."/>
            <person name="Daum C."/>
            <person name="Ezra D."/>
            <person name="Gonzalez J."/>
            <person name="Henrissat B."/>
            <person name="Kuo A."/>
            <person name="Liang C."/>
            <person name="Lipzen A."/>
            <person name="Lutzoni F."/>
            <person name="Magnuson J."/>
            <person name="Mondo S."/>
            <person name="Nolan M."/>
            <person name="Ohm R."/>
            <person name="Pangilinan J."/>
            <person name="Park H.-J."/>
            <person name="Ramirez L."/>
            <person name="Alfaro M."/>
            <person name="Sun H."/>
            <person name="Tritt A."/>
            <person name="Yoshinaga Y."/>
            <person name="Zwiers L.-H."/>
            <person name="Turgeon B."/>
            <person name="Goodwin S."/>
            <person name="Spatafora J."/>
            <person name="Crous P."/>
            <person name="Grigoriev I."/>
        </authorList>
    </citation>
    <scope>NUCLEOTIDE SEQUENCE</scope>
    <source>
        <strain evidence="10">CBS 122681</strain>
    </source>
</reference>
<evidence type="ECO:0000256" key="3">
    <source>
        <dbReference type="ARBA" id="ARBA00022617"/>
    </source>
</evidence>
<dbReference type="InterPro" id="IPR002401">
    <property type="entry name" value="Cyt_P450_E_grp-I"/>
</dbReference>
<dbReference type="GO" id="GO:0020037">
    <property type="term" value="F:heme binding"/>
    <property type="evidence" value="ECO:0007669"/>
    <property type="project" value="InterPro"/>
</dbReference>
<evidence type="ECO:0000256" key="9">
    <source>
        <dbReference type="SAM" id="Phobius"/>
    </source>
</evidence>
<dbReference type="SUPFAM" id="SSF48264">
    <property type="entry name" value="Cytochrome P450"/>
    <property type="match status" value="1"/>
</dbReference>
<comment type="pathway">
    <text evidence="2">Secondary metabolite biosynthesis.</text>
</comment>
<dbReference type="PANTHER" id="PTHR24305:SF107">
    <property type="entry name" value="P450, PUTATIVE (EUROFUNG)-RELATED"/>
    <property type="match status" value="1"/>
</dbReference>
<keyword evidence="11" id="KW-1185">Reference proteome</keyword>
<organism evidence="10 11">
    <name type="scientific">Lophiostoma macrostomum CBS 122681</name>
    <dbReference type="NCBI Taxonomy" id="1314788"/>
    <lineage>
        <taxon>Eukaryota</taxon>
        <taxon>Fungi</taxon>
        <taxon>Dikarya</taxon>
        <taxon>Ascomycota</taxon>
        <taxon>Pezizomycotina</taxon>
        <taxon>Dothideomycetes</taxon>
        <taxon>Pleosporomycetidae</taxon>
        <taxon>Pleosporales</taxon>
        <taxon>Lophiostomataceae</taxon>
        <taxon>Lophiostoma</taxon>
    </lineage>
</organism>
<keyword evidence="7" id="KW-0503">Monooxygenase</keyword>
<dbReference type="PRINTS" id="PR00463">
    <property type="entry name" value="EP450I"/>
</dbReference>
<protein>
    <submittedName>
        <fullName evidence="10">Cytochrome P450</fullName>
    </submittedName>
</protein>
<dbReference type="AlphaFoldDB" id="A0A6A6SY24"/>
<dbReference type="EMBL" id="MU004427">
    <property type="protein sequence ID" value="KAF2651398.1"/>
    <property type="molecule type" value="Genomic_DNA"/>
</dbReference>
<dbReference type="PANTHER" id="PTHR24305">
    <property type="entry name" value="CYTOCHROME P450"/>
    <property type="match status" value="1"/>
</dbReference>
<keyword evidence="4 8" id="KW-0479">Metal-binding</keyword>
<dbReference type="InterPro" id="IPR050121">
    <property type="entry name" value="Cytochrome_P450_monoxygenase"/>
</dbReference>
<dbReference type="PRINTS" id="PR00385">
    <property type="entry name" value="P450"/>
</dbReference>
<name>A0A6A6SY24_9PLEO</name>
<dbReference type="Pfam" id="PF00067">
    <property type="entry name" value="p450"/>
    <property type="match status" value="1"/>
</dbReference>
<evidence type="ECO:0000256" key="4">
    <source>
        <dbReference type="ARBA" id="ARBA00022723"/>
    </source>
</evidence>
<keyword evidence="6 8" id="KW-0408">Iron</keyword>
<feature type="binding site" description="axial binding residue" evidence="8">
    <location>
        <position position="474"/>
    </location>
    <ligand>
        <name>heme</name>
        <dbReference type="ChEBI" id="CHEBI:30413"/>
    </ligand>
    <ligandPart>
        <name>Fe</name>
        <dbReference type="ChEBI" id="CHEBI:18248"/>
    </ligandPart>
</feature>
<proteinExistence type="predicted"/>
<keyword evidence="3 8" id="KW-0349">Heme</keyword>
<evidence type="ECO:0000256" key="8">
    <source>
        <dbReference type="PIRSR" id="PIRSR602401-1"/>
    </source>
</evidence>